<dbReference type="InterPro" id="IPR020483">
    <property type="entry name" value="Uncharacterised_YgbA"/>
</dbReference>
<accession>A0ABY1NRY9</accession>
<protein>
    <submittedName>
        <fullName evidence="1">Nitrous oxide-stimulated promoter</fullName>
    </submittedName>
</protein>
<evidence type="ECO:0000313" key="2">
    <source>
        <dbReference type="Proteomes" id="UP001157911"/>
    </source>
</evidence>
<dbReference type="EMBL" id="FXUB01000004">
    <property type="protein sequence ID" value="SMP15777.1"/>
    <property type="molecule type" value="Genomic_DNA"/>
</dbReference>
<proteinExistence type="predicted"/>
<organism evidence="1 2">
    <name type="scientific">Desulfurobacterium pacificum</name>
    <dbReference type="NCBI Taxonomy" id="240166"/>
    <lineage>
        <taxon>Bacteria</taxon>
        <taxon>Pseudomonadati</taxon>
        <taxon>Aquificota</taxon>
        <taxon>Aquificia</taxon>
        <taxon>Desulfurobacteriales</taxon>
        <taxon>Desulfurobacteriaceae</taxon>
        <taxon>Desulfurobacterium</taxon>
    </lineage>
</organism>
<keyword evidence="2" id="KW-1185">Reference proteome</keyword>
<gene>
    <name evidence="1" type="ORF">SAMN06265339_1423</name>
</gene>
<reference evidence="1 2" key="1">
    <citation type="submission" date="2017-05" db="EMBL/GenBank/DDBJ databases">
        <authorList>
            <person name="Varghese N."/>
            <person name="Submissions S."/>
        </authorList>
    </citation>
    <scope>NUCLEOTIDE SEQUENCE [LARGE SCALE GENOMIC DNA]</scope>
    <source>
        <strain evidence="1 2">DSM 15522</strain>
    </source>
</reference>
<dbReference type="Proteomes" id="UP001157911">
    <property type="component" value="Unassembled WGS sequence"/>
</dbReference>
<dbReference type="Pfam" id="PF11756">
    <property type="entry name" value="YgbA_NO"/>
    <property type="match status" value="1"/>
</dbReference>
<sequence>MPSKIEKEKETIKKMIEIYCWKKHGRERGNLCKDCAELLSYAYKRLDLCPFGEQKPSCKKCPVHCYEETMRRKIKEVMKFSGPRMIVYAPLDWLRHELKERFFYSTSRSS</sequence>
<dbReference type="RefSeq" id="WP_283400872.1">
    <property type="nucleotide sequence ID" value="NZ_FXUB01000004.1"/>
</dbReference>
<evidence type="ECO:0000313" key="1">
    <source>
        <dbReference type="EMBL" id="SMP15777.1"/>
    </source>
</evidence>
<dbReference type="NCBIfam" id="NF007714">
    <property type="entry name" value="PRK10410.1-2"/>
    <property type="match status" value="1"/>
</dbReference>
<comment type="caution">
    <text evidence="1">The sequence shown here is derived from an EMBL/GenBank/DDBJ whole genome shotgun (WGS) entry which is preliminary data.</text>
</comment>
<name>A0ABY1NRY9_9BACT</name>